<proteinExistence type="predicted"/>
<reference evidence="3" key="2">
    <citation type="submission" date="2015-01" db="EMBL/GenBank/DDBJ databases">
        <title>Evolutionary Origins and Diversification of the Mycorrhizal Mutualists.</title>
        <authorList>
            <consortium name="DOE Joint Genome Institute"/>
            <consortium name="Mycorrhizal Genomics Consortium"/>
            <person name="Kohler A."/>
            <person name="Kuo A."/>
            <person name="Nagy L.G."/>
            <person name="Floudas D."/>
            <person name="Copeland A."/>
            <person name="Barry K.W."/>
            <person name="Cichocki N."/>
            <person name="Veneault-Fourrey C."/>
            <person name="LaButti K."/>
            <person name="Lindquist E.A."/>
            <person name="Lipzen A."/>
            <person name="Lundell T."/>
            <person name="Morin E."/>
            <person name="Murat C."/>
            <person name="Riley R."/>
            <person name="Ohm R."/>
            <person name="Sun H."/>
            <person name="Tunlid A."/>
            <person name="Henrissat B."/>
            <person name="Grigoriev I.V."/>
            <person name="Hibbett D.S."/>
            <person name="Martin F."/>
        </authorList>
    </citation>
    <scope>NUCLEOTIDE SEQUENCE [LARGE SCALE GENOMIC DNA]</scope>
    <source>
        <strain evidence="3">MUT 4182</strain>
    </source>
</reference>
<evidence type="ECO:0000313" key="3">
    <source>
        <dbReference type="Proteomes" id="UP000054248"/>
    </source>
</evidence>
<keyword evidence="1" id="KW-0732">Signal</keyword>
<feature type="signal peptide" evidence="1">
    <location>
        <begin position="1"/>
        <end position="25"/>
    </location>
</feature>
<dbReference type="OrthoDB" id="65716at2759"/>
<evidence type="ECO:0000256" key="1">
    <source>
        <dbReference type="SAM" id="SignalP"/>
    </source>
</evidence>
<evidence type="ECO:0000313" key="2">
    <source>
        <dbReference type="EMBL" id="KIO16269.1"/>
    </source>
</evidence>
<dbReference type="EMBL" id="KN823613">
    <property type="protein sequence ID" value="KIO16269.1"/>
    <property type="molecule type" value="Genomic_DNA"/>
</dbReference>
<accession>A0A0C3Q1W1</accession>
<gene>
    <name evidence="2" type="ORF">M407DRAFT_34081</name>
</gene>
<organism evidence="2 3">
    <name type="scientific">Tulasnella calospora MUT 4182</name>
    <dbReference type="NCBI Taxonomy" id="1051891"/>
    <lineage>
        <taxon>Eukaryota</taxon>
        <taxon>Fungi</taxon>
        <taxon>Dikarya</taxon>
        <taxon>Basidiomycota</taxon>
        <taxon>Agaricomycotina</taxon>
        <taxon>Agaricomycetes</taxon>
        <taxon>Cantharellales</taxon>
        <taxon>Tulasnellaceae</taxon>
        <taxon>Tulasnella</taxon>
    </lineage>
</organism>
<reference evidence="2 3" key="1">
    <citation type="submission" date="2014-04" db="EMBL/GenBank/DDBJ databases">
        <authorList>
            <consortium name="DOE Joint Genome Institute"/>
            <person name="Kuo A."/>
            <person name="Girlanda M."/>
            <person name="Perotto S."/>
            <person name="Kohler A."/>
            <person name="Nagy L.G."/>
            <person name="Floudas D."/>
            <person name="Copeland A."/>
            <person name="Barry K.W."/>
            <person name="Cichocki N."/>
            <person name="Veneault-Fourrey C."/>
            <person name="LaButti K."/>
            <person name="Lindquist E.A."/>
            <person name="Lipzen A."/>
            <person name="Lundell T."/>
            <person name="Morin E."/>
            <person name="Murat C."/>
            <person name="Sun H."/>
            <person name="Tunlid A."/>
            <person name="Henrissat B."/>
            <person name="Grigoriev I.V."/>
            <person name="Hibbett D.S."/>
            <person name="Martin F."/>
            <person name="Nordberg H.P."/>
            <person name="Cantor M.N."/>
            <person name="Hua S.X."/>
        </authorList>
    </citation>
    <scope>NUCLEOTIDE SEQUENCE [LARGE SCALE GENOMIC DNA]</scope>
    <source>
        <strain evidence="2 3">MUT 4182</strain>
    </source>
</reference>
<name>A0A0C3Q1W1_9AGAM</name>
<dbReference type="HOGENOM" id="CLU_2185904_0_0_1"/>
<dbReference type="AlphaFoldDB" id="A0A0C3Q1W1"/>
<protein>
    <submittedName>
        <fullName evidence="2">Uncharacterized protein</fullName>
    </submittedName>
</protein>
<feature type="chain" id="PRO_5002180602" evidence="1">
    <location>
        <begin position="26"/>
        <end position="109"/>
    </location>
</feature>
<sequence>MEPKPEVEALIRILLLVTKTASSLAGCDELDYAERLLMRAAKFEEILSKSQDTSSEKPKVASIVSYFSTRMEMEWRRENESVAYHMLGKASDKALLCHLSSEDQNIRHR</sequence>
<keyword evidence="3" id="KW-1185">Reference proteome</keyword>
<dbReference type="Proteomes" id="UP000054248">
    <property type="component" value="Unassembled WGS sequence"/>
</dbReference>